<reference evidence="2" key="1">
    <citation type="journal article" date="2023" name="Mol. Phylogenet. Evol.">
        <title>Genome-scale phylogeny and comparative genomics of the fungal order Sordariales.</title>
        <authorList>
            <person name="Hensen N."/>
            <person name="Bonometti L."/>
            <person name="Westerberg I."/>
            <person name="Brannstrom I.O."/>
            <person name="Guillou S."/>
            <person name="Cros-Aarteil S."/>
            <person name="Calhoun S."/>
            <person name="Haridas S."/>
            <person name="Kuo A."/>
            <person name="Mondo S."/>
            <person name="Pangilinan J."/>
            <person name="Riley R."/>
            <person name="LaButti K."/>
            <person name="Andreopoulos B."/>
            <person name="Lipzen A."/>
            <person name="Chen C."/>
            <person name="Yan M."/>
            <person name="Daum C."/>
            <person name="Ng V."/>
            <person name="Clum A."/>
            <person name="Steindorff A."/>
            <person name="Ohm R.A."/>
            <person name="Martin F."/>
            <person name="Silar P."/>
            <person name="Natvig D.O."/>
            <person name="Lalanne C."/>
            <person name="Gautier V."/>
            <person name="Ament-Velasquez S.L."/>
            <person name="Kruys A."/>
            <person name="Hutchinson M.I."/>
            <person name="Powell A.J."/>
            <person name="Barry K."/>
            <person name="Miller A.N."/>
            <person name="Grigoriev I.V."/>
            <person name="Debuchy R."/>
            <person name="Gladieux P."/>
            <person name="Hiltunen Thoren M."/>
            <person name="Johannesson H."/>
        </authorList>
    </citation>
    <scope>NUCLEOTIDE SEQUENCE</scope>
    <source>
        <strain evidence="2">CBS 532.94</strain>
    </source>
</reference>
<name>A0AAN7H6N7_9PEZI</name>
<accession>A0AAN7H6N7</accession>
<dbReference type="Proteomes" id="UP001303760">
    <property type="component" value="Unassembled WGS sequence"/>
</dbReference>
<feature type="signal peptide" evidence="1">
    <location>
        <begin position="1"/>
        <end position="16"/>
    </location>
</feature>
<keyword evidence="1" id="KW-0732">Signal</keyword>
<organism evidence="2 3">
    <name type="scientific">Achaetomium macrosporum</name>
    <dbReference type="NCBI Taxonomy" id="79813"/>
    <lineage>
        <taxon>Eukaryota</taxon>
        <taxon>Fungi</taxon>
        <taxon>Dikarya</taxon>
        <taxon>Ascomycota</taxon>
        <taxon>Pezizomycotina</taxon>
        <taxon>Sordariomycetes</taxon>
        <taxon>Sordariomycetidae</taxon>
        <taxon>Sordariales</taxon>
        <taxon>Chaetomiaceae</taxon>
        <taxon>Achaetomium</taxon>
    </lineage>
</organism>
<evidence type="ECO:0000313" key="2">
    <source>
        <dbReference type="EMBL" id="KAK4233268.1"/>
    </source>
</evidence>
<dbReference type="EMBL" id="MU860605">
    <property type="protein sequence ID" value="KAK4233268.1"/>
    <property type="molecule type" value="Genomic_DNA"/>
</dbReference>
<keyword evidence="3" id="KW-1185">Reference proteome</keyword>
<protein>
    <submittedName>
        <fullName evidence="2">Uncharacterized protein</fullName>
    </submittedName>
</protein>
<dbReference type="AlphaFoldDB" id="A0AAN7H6N7"/>
<feature type="chain" id="PRO_5042885464" evidence="1">
    <location>
        <begin position="17"/>
        <end position="62"/>
    </location>
</feature>
<sequence length="62" mass="6755">MILLLPLLLPLPTARAAFTPRQTTATTQIVQLSSIKNLAVRANSQILAAKNVATLYTNFYTP</sequence>
<reference evidence="2" key="2">
    <citation type="submission" date="2023-05" db="EMBL/GenBank/DDBJ databases">
        <authorList>
            <consortium name="Lawrence Berkeley National Laboratory"/>
            <person name="Steindorff A."/>
            <person name="Hensen N."/>
            <person name="Bonometti L."/>
            <person name="Westerberg I."/>
            <person name="Brannstrom I.O."/>
            <person name="Guillou S."/>
            <person name="Cros-Aarteil S."/>
            <person name="Calhoun S."/>
            <person name="Haridas S."/>
            <person name="Kuo A."/>
            <person name="Mondo S."/>
            <person name="Pangilinan J."/>
            <person name="Riley R."/>
            <person name="Labutti K."/>
            <person name="Andreopoulos B."/>
            <person name="Lipzen A."/>
            <person name="Chen C."/>
            <person name="Yanf M."/>
            <person name="Daum C."/>
            <person name="Ng V."/>
            <person name="Clum A."/>
            <person name="Ohm R."/>
            <person name="Martin F."/>
            <person name="Silar P."/>
            <person name="Natvig D."/>
            <person name="Lalanne C."/>
            <person name="Gautier V."/>
            <person name="Ament-Velasquez S.L."/>
            <person name="Kruys A."/>
            <person name="Hutchinson M.I."/>
            <person name="Powell A.J."/>
            <person name="Barry K."/>
            <person name="Miller A.N."/>
            <person name="Grigoriev I.V."/>
            <person name="Debuchy R."/>
            <person name="Gladieux P."/>
            <person name="Thoren M.H."/>
            <person name="Johannesson H."/>
        </authorList>
    </citation>
    <scope>NUCLEOTIDE SEQUENCE</scope>
    <source>
        <strain evidence="2">CBS 532.94</strain>
    </source>
</reference>
<comment type="caution">
    <text evidence="2">The sequence shown here is derived from an EMBL/GenBank/DDBJ whole genome shotgun (WGS) entry which is preliminary data.</text>
</comment>
<evidence type="ECO:0000256" key="1">
    <source>
        <dbReference type="SAM" id="SignalP"/>
    </source>
</evidence>
<evidence type="ECO:0000313" key="3">
    <source>
        <dbReference type="Proteomes" id="UP001303760"/>
    </source>
</evidence>
<proteinExistence type="predicted"/>
<gene>
    <name evidence="2" type="ORF">C8A03DRAFT_39033</name>
</gene>